<dbReference type="InterPro" id="IPR002557">
    <property type="entry name" value="Chitin-bd_dom"/>
</dbReference>
<evidence type="ECO:0000313" key="9">
    <source>
        <dbReference type="Proteomes" id="UP001642520"/>
    </source>
</evidence>
<feature type="domain" description="Chitin-binding type-2" evidence="7">
    <location>
        <begin position="111"/>
        <end position="167"/>
    </location>
</feature>
<feature type="signal peptide" evidence="6">
    <location>
        <begin position="1"/>
        <end position="16"/>
    </location>
</feature>
<evidence type="ECO:0000256" key="1">
    <source>
        <dbReference type="ARBA" id="ARBA00022669"/>
    </source>
</evidence>
<dbReference type="Pfam" id="PF01607">
    <property type="entry name" value="CBM_14"/>
    <property type="match status" value="2"/>
</dbReference>
<protein>
    <recommendedName>
        <fullName evidence="7">Chitin-binding type-2 domain-containing protein</fullName>
    </recommendedName>
</protein>
<dbReference type="InterPro" id="IPR051940">
    <property type="entry name" value="Chitin_bind-dev_reg"/>
</dbReference>
<evidence type="ECO:0000313" key="8">
    <source>
        <dbReference type="EMBL" id="CAL7950617.1"/>
    </source>
</evidence>
<keyword evidence="2 6" id="KW-0732">Signal</keyword>
<sequence>MNGLFILLVTVAVAAANIVQPREVSRCVENESCSKLPIGSLLAVQFADEEDCHKFYKCSYGKACLWECPMYDSVNRLVYNPVDQVCDWPENVPNRPNCSGPNALAFLKDEPNGCPTVGDAFIKHETNCNYYYSCHNGKRTLQKCGEGLVFNPYMEVCDLPSNYACEQSQ</sequence>
<accession>A0ABP1PEA0</accession>
<feature type="chain" id="PRO_5045593452" description="Chitin-binding type-2 domain-containing protein" evidence="6">
    <location>
        <begin position="17"/>
        <end position="169"/>
    </location>
</feature>
<keyword evidence="1" id="KW-0147">Chitin-binding</keyword>
<dbReference type="EMBL" id="CAXAJV020001300">
    <property type="protein sequence ID" value="CAL7950617.1"/>
    <property type="molecule type" value="Genomic_DNA"/>
</dbReference>
<name>A0ABP1PEA0_XYLVO</name>
<reference evidence="8 9" key="1">
    <citation type="submission" date="2024-08" db="EMBL/GenBank/DDBJ databases">
        <authorList>
            <person name="Will J Nash"/>
            <person name="Angela Man"/>
            <person name="Seanna McTaggart"/>
            <person name="Kendall Baker"/>
            <person name="Tom Barker"/>
            <person name="Leah Catchpole"/>
            <person name="Alex Durrant"/>
            <person name="Karim Gharbi"/>
            <person name="Naomi Irish"/>
            <person name="Gemy Kaithakottil"/>
            <person name="Debby Ku"/>
            <person name="Aaliyah Providence"/>
            <person name="Felix Shaw"/>
            <person name="David Swarbreck"/>
            <person name="Chris Watkins"/>
            <person name="Ann M. McCartney"/>
            <person name="Giulio Formenti"/>
            <person name="Alice Mouton"/>
            <person name="Noel Vella"/>
            <person name="Bjorn M von Reumont"/>
            <person name="Adriana Vella"/>
            <person name="Wilfried Haerty"/>
        </authorList>
    </citation>
    <scope>NUCLEOTIDE SEQUENCE [LARGE SCALE GENOMIC DNA]</scope>
</reference>
<evidence type="ECO:0000256" key="3">
    <source>
        <dbReference type="ARBA" id="ARBA00022737"/>
    </source>
</evidence>
<dbReference type="Gene3D" id="2.170.140.10">
    <property type="entry name" value="Chitin binding domain"/>
    <property type="match status" value="2"/>
</dbReference>
<keyword evidence="4" id="KW-1015">Disulfide bond</keyword>
<dbReference type="Proteomes" id="UP001642520">
    <property type="component" value="Unassembled WGS sequence"/>
</dbReference>
<dbReference type="PANTHER" id="PTHR23301:SF0">
    <property type="entry name" value="CHITIN-BINDING TYPE-2 DOMAIN-CONTAINING PROTEIN-RELATED"/>
    <property type="match status" value="1"/>
</dbReference>
<dbReference type="SUPFAM" id="SSF57625">
    <property type="entry name" value="Invertebrate chitin-binding proteins"/>
    <property type="match status" value="2"/>
</dbReference>
<dbReference type="PANTHER" id="PTHR23301">
    <property type="entry name" value="CHITIN BINDING PERITROPHIN-A"/>
    <property type="match status" value="1"/>
</dbReference>
<dbReference type="SMART" id="SM00494">
    <property type="entry name" value="ChtBD2"/>
    <property type="match status" value="2"/>
</dbReference>
<evidence type="ECO:0000256" key="6">
    <source>
        <dbReference type="SAM" id="SignalP"/>
    </source>
</evidence>
<dbReference type="PROSITE" id="PS50940">
    <property type="entry name" value="CHIT_BIND_II"/>
    <property type="match status" value="2"/>
</dbReference>
<evidence type="ECO:0000259" key="7">
    <source>
        <dbReference type="PROSITE" id="PS50940"/>
    </source>
</evidence>
<gene>
    <name evidence="8" type="ORF">XYLVIOL_LOCUS10069</name>
</gene>
<dbReference type="InterPro" id="IPR036508">
    <property type="entry name" value="Chitin-bd_dom_sf"/>
</dbReference>
<evidence type="ECO:0000256" key="5">
    <source>
        <dbReference type="ARBA" id="ARBA00023180"/>
    </source>
</evidence>
<organism evidence="8 9">
    <name type="scientific">Xylocopa violacea</name>
    <name type="common">Violet carpenter bee</name>
    <name type="synonym">Apis violacea</name>
    <dbReference type="NCBI Taxonomy" id="135666"/>
    <lineage>
        <taxon>Eukaryota</taxon>
        <taxon>Metazoa</taxon>
        <taxon>Ecdysozoa</taxon>
        <taxon>Arthropoda</taxon>
        <taxon>Hexapoda</taxon>
        <taxon>Insecta</taxon>
        <taxon>Pterygota</taxon>
        <taxon>Neoptera</taxon>
        <taxon>Endopterygota</taxon>
        <taxon>Hymenoptera</taxon>
        <taxon>Apocrita</taxon>
        <taxon>Aculeata</taxon>
        <taxon>Apoidea</taxon>
        <taxon>Anthophila</taxon>
        <taxon>Apidae</taxon>
        <taxon>Xylocopa</taxon>
        <taxon>Xylocopa</taxon>
    </lineage>
</organism>
<keyword evidence="9" id="KW-1185">Reference proteome</keyword>
<evidence type="ECO:0000256" key="2">
    <source>
        <dbReference type="ARBA" id="ARBA00022729"/>
    </source>
</evidence>
<comment type="caution">
    <text evidence="8">The sequence shown here is derived from an EMBL/GenBank/DDBJ whole genome shotgun (WGS) entry which is preliminary data.</text>
</comment>
<keyword evidence="5" id="KW-0325">Glycoprotein</keyword>
<keyword evidence="3" id="KW-0677">Repeat</keyword>
<evidence type="ECO:0000256" key="4">
    <source>
        <dbReference type="ARBA" id="ARBA00023157"/>
    </source>
</evidence>
<proteinExistence type="predicted"/>
<feature type="domain" description="Chitin-binding type-2" evidence="7">
    <location>
        <begin position="30"/>
        <end position="100"/>
    </location>
</feature>